<dbReference type="SUPFAM" id="SSF56784">
    <property type="entry name" value="HAD-like"/>
    <property type="match status" value="1"/>
</dbReference>
<organism evidence="1 2">
    <name type="scientific">Loigolactobacillus backii</name>
    <dbReference type="NCBI Taxonomy" id="375175"/>
    <lineage>
        <taxon>Bacteria</taxon>
        <taxon>Bacillati</taxon>
        <taxon>Bacillota</taxon>
        <taxon>Bacilli</taxon>
        <taxon>Lactobacillales</taxon>
        <taxon>Lactobacillaceae</taxon>
        <taxon>Loigolactobacillus</taxon>
    </lineage>
</organism>
<dbReference type="InterPro" id="IPR000150">
    <property type="entry name" value="Cof"/>
</dbReference>
<dbReference type="Gene3D" id="3.40.50.1000">
    <property type="entry name" value="HAD superfamily/HAD-like"/>
    <property type="match status" value="1"/>
</dbReference>
<dbReference type="STRING" id="375175.AYR53_04815"/>
<name>A0A192H1K0_9LACO</name>
<dbReference type="SFLD" id="SFLDG01140">
    <property type="entry name" value="C2.B:_Phosphomannomutase_and_P"/>
    <property type="match status" value="1"/>
</dbReference>
<dbReference type="GO" id="GO:0000287">
    <property type="term" value="F:magnesium ion binding"/>
    <property type="evidence" value="ECO:0007669"/>
    <property type="project" value="TreeGrafter"/>
</dbReference>
<dbReference type="GeneID" id="42981565"/>
<dbReference type="EMBL" id="CP014873">
    <property type="protein sequence ID" value="ANK62153.1"/>
    <property type="molecule type" value="Genomic_DNA"/>
</dbReference>
<evidence type="ECO:0000313" key="1">
    <source>
        <dbReference type="EMBL" id="ANK62153.1"/>
    </source>
</evidence>
<dbReference type="GO" id="GO:0016791">
    <property type="term" value="F:phosphatase activity"/>
    <property type="evidence" value="ECO:0007669"/>
    <property type="project" value="TreeGrafter"/>
</dbReference>
<dbReference type="Proteomes" id="UP000078582">
    <property type="component" value="Chromosome"/>
</dbReference>
<sequence length="270" mass="29219">MAIELIAIDIDGTLLNERNELAPATTQAIKAATKKGIKVVLCTGRPMTGVTAYLDTLGINAATDQYVVTFNGALAQTTDGKVISANALSYDDYLDLEALAQKLSIHFHVETSDRMYTADRDMSEYTVHEAKLVSLPLSYRTTGEMRGITISKGMYIDQPKVLDAAIAHQDIWRPFEEQFTFVKSAPFYLEATKKGTNKGNALSMLAQTLNLTADNVMAIGDQQNDLSMIEYAGFGVAMGNAIPSVKQAAQAVTLDNVHDGVAATINQMLS</sequence>
<keyword evidence="1" id="KW-0378">Hydrolase</keyword>
<dbReference type="SFLD" id="SFLDG01144">
    <property type="entry name" value="C2.B.4:_PGP_Like"/>
    <property type="match status" value="1"/>
</dbReference>
<gene>
    <name evidence="1" type="ORF">AYR53_04815</name>
</gene>
<dbReference type="OrthoDB" id="9790031at2"/>
<dbReference type="NCBIfam" id="TIGR01484">
    <property type="entry name" value="HAD-SF-IIB"/>
    <property type="match status" value="1"/>
</dbReference>
<dbReference type="NCBIfam" id="TIGR00099">
    <property type="entry name" value="Cof-subfamily"/>
    <property type="match status" value="1"/>
</dbReference>
<keyword evidence="2" id="KW-1185">Reference proteome</keyword>
<dbReference type="SFLD" id="SFLDS00003">
    <property type="entry name" value="Haloacid_Dehalogenase"/>
    <property type="match status" value="1"/>
</dbReference>
<dbReference type="Pfam" id="PF08282">
    <property type="entry name" value="Hydrolase_3"/>
    <property type="match status" value="1"/>
</dbReference>
<accession>A0A192H1K0</accession>
<dbReference type="NCBIfam" id="NF007806">
    <property type="entry name" value="PRK10513.1"/>
    <property type="match status" value="1"/>
</dbReference>
<dbReference type="PANTHER" id="PTHR10000:SF8">
    <property type="entry name" value="HAD SUPERFAMILY HYDROLASE-LIKE, TYPE 3"/>
    <property type="match status" value="1"/>
</dbReference>
<dbReference type="PROSITE" id="PS01229">
    <property type="entry name" value="COF_2"/>
    <property type="match status" value="1"/>
</dbReference>
<reference evidence="1 2" key="1">
    <citation type="submission" date="2016-03" db="EMBL/GenBank/DDBJ databases">
        <title>Pediococcus and Lactobacillus from brewery environment - whole genome sequencing and assembly.</title>
        <authorList>
            <person name="Behr J."/>
            <person name="Geissler A.J."/>
            <person name="Vogel R.F."/>
        </authorList>
    </citation>
    <scope>NUCLEOTIDE SEQUENCE [LARGE SCALE GENOMIC DNA]</scope>
    <source>
        <strain evidence="1 2">TMW 1.1989</strain>
    </source>
</reference>
<protein>
    <submittedName>
        <fullName evidence="1">Hydrolase</fullName>
    </submittedName>
</protein>
<proteinExistence type="predicted"/>
<dbReference type="RefSeq" id="WP_068281226.1">
    <property type="nucleotide sequence ID" value="NZ_CP014873.1"/>
</dbReference>
<dbReference type="InterPro" id="IPR006379">
    <property type="entry name" value="HAD-SF_hydro_IIB"/>
</dbReference>
<evidence type="ECO:0000313" key="2">
    <source>
        <dbReference type="Proteomes" id="UP000078582"/>
    </source>
</evidence>
<dbReference type="PROSITE" id="PS01228">
    <property type="entry name" value="COF_1"/>
    <property type="match status" value="1"/>
</dbReference>
<dbReference type="GO" id="GO:0005829">
    <property type="term" value="C:cytosol"/>
    <property type="evidence" value="ECO:0007669"/>
    <property type="project" value="TreeGrafter"/>
</dbReference>
<dbReference type="CDD" id="cd07516">
    <property type="entry name" value="HAD_Pase"/>
    <property type="match status" value="1"/>
</dbReference>
<dbReference type="Gene3D" id="3.30.1240.10">
    <property type="match status" value="1"/>
</dbReference>
<dbReference type="PANTHER" id="PTHR10000">
    <property type="entry name" value="PHOSPHOSERINE PHOSPHATASE"/>
    <property type="match status" value="1"/>
</dbReference>
<dbReference type="AlphaFoldDB" id="A0A192H1K0"/>
<dbReference type="InterPro" id="IPR036412">
    <property type="entry name" value="HAD-like_sf"/>
</dbReference>
<dbReference type="InterPro" id="IPR023214">
    <property type="entry name" value="HAD_sf"/>
</dbReference>